<dbReference type="PANTHER" id="PTHR47504">
    <property type="entry name" value="RIGHT ORIGIN-BINDING PROTEIN"/>
    <property type="match status" value="1"/>
</dbReference>
<dbReference type="SUPFAM" id="SSF46689">
    <property type="entry name" value="Homeodomain-like"/>
    <property type="match status" value="2"/>
</dbReference>
<dbReference type="PROSITE" id="PS00041">
    <property type="entry name" value="HTH_ARAC_FAMILY_1"/>
    <property type="match status" value="1"/>
</dbReference>
<reference evidence="5 6" key="1">
    <citation type="submission" date="2018-03" db="EMBL/GenBank/DDBJ databases">
        <title>Draft genome sequence of the first documented clinical Siccibacter turicensis isolate in Austria.</title>
        <authorList>
            <person name="Lepuschitz S."/>
            <person name="Pekard-Amenitsch S."/>
            <person name="Haunold R."/>
            <person name="Schill S."/>
            <person name="Mach R."/>
            <person name="Allerberger F."/>
            <person name="Ruppitsch W."/>
            <person name="Forsythe S.J."/>
        </authorList>
    </citation>
    <scope>NUCLEOTIDE SEQUENCE [LARGE SCALE GENOMIC DNA]</scope>
    <source>
        <strain evidence="5 6">6100069499-17</strain>
    </source>
</reference>
<keyword evidence="2" id="KW-0238">DNA-binding</keyword>
<sequence>MELPAQVIETISDWIDENLHKPLRIDDIARHAGYSKWHLQRLFQHHKGESLGRYIREKKLKLAAQDLRATNDRVLDISMKYGFDSQQTFTRLFTRRFSMSPGSYRRQRDGYSHCMR</sequence>
<proteinExistence type="predicted"/>
<evidence type="ECO:0000313" key="6">
    <source>
        <dbReference type="Proteomes" id="UP000240212"/>
    </source>
</evidence>
<dbReference type="EMBL" id="PYEP01000004">
    <property type="protein sequence ID" value="PSN07620.1"/>
    <property type="molecule type" value="Genomic_DNA"/>
</dbReference>
<evidence type="ECO:0000256" key="3">
    <source>
        <dbReference type="ARBA" id="ARBA00023163"/>
    </source>
</evidence>
<dbReference type="OrthoDB" id="282744at2"/>
<dbReference type="GO" id="GO:0003700">
    <property type="term" value="F:DNA-binding transcription factor activity"/>
    <property type="evidence" value="ECO:0007669"/>
    <property type="project" value="InterPro"/>
</dbReference>
<dbReference type="NCBIfam" id="NF012144">
    <property type="entry name" value="ramA_TF"/>
    <property type="match status" value="1"/>
</dbReference>
<dbReference type="Pfam" id="PF12833">
    <property type="entry name" value="HTH_18"/>
    <property type="match status" value="1"/>
</dbReference>
<dbReference type="GO" id="GO:0043565">
    <property type="term" value="F:sequence-specific DNA binding"/>
    <property type="evidence" value="ECO:0007669"/>
    <property type="project" value="InterPro"/>
</dbReference>
<name>A0A2P8VJJ1_9ENTR</name>
<comment type="caution">
    <text evidence="5">The sequence shown here is derived from an EMBL/GenBank/DDBJ whole genome shotgun (WGS) entry which is preliminary data.</text>
</comment>
<dbReference type="AlphaFoldDB" id="A0A2P8VJJ1"/>
<dbReference type="RefSeq" id="WP_024549283.1">
    <property type="nucleotide sequence ID" value="NZ_CP188034.1"/>
</dbReference>
<dbReference type="InterPro" id="IPR018062">
    <property type="entry name" value="HTH_AraC-typ_CS"/>
</dbReference>
<protein>
    <submittedName>
        <fullName evidence="5">RamA family antibiotic efflux transcriptional regulator</fullName>
    </submittedName>
</protein>
<keyword evidence="6" id="KW-1185">Reference proteome</keyword>
<dbReference type="PROSITE" id="PS01124">
    <property type="entry name" value="HTH_ARAC_FAMILY_2"/>
    <property type="match status" value="1"/>
</dbReference>
<dbReference type="InterPro" id="IPR050959">
    <property type="entry name" value="MarA-like"/>
</dbReference>
<dbReference type="Gene3D" id="1.10.10.60">
    <property type="entry name" value="Homeodomain-like"/>
    <property type="match status" value="2"/>
</dbReference>
<feature type="domain" description="HTH araC/xylS-type" evidence="4">
    <location>
        <begin position="9"/>
        <end position="107"/>
    </location>
</feature>
<dbReference type="PANTHER" id="PTHR47504:SF2">
    <property type="entry name" value="REGULATORY PROTEIN SOXS"/>
    <property type="match status" value="1"/>
</dbReference>
<dbReference type="InterPro" id="IPR009057">
    <property type="entry name" value="Homeodomain-like_sf"/>
</dbReference>
<keyword evidence="1" id="KW-0805">Transcription regulation</keyword>
<dbReference type="InterPro" id="IPR020449">
    <property type="entry name" value="Tscrpt_reg_AraC-type_HTH"/>
</dbReference>
<dbReference type="PRINTS" id="PR00032">
    <property type="entry name" value="HTHARAC"/>
</dbReference>
<dbReference type="Proteomes" id="UP000240212">
    <property type="component" value="Unassembled WGS sequence"/>
</dbReference>
<evidence type="ECO:0000259" key="4">
    <source>
        <dbReference type="PROSITE" id="PS01124"/>
    </source>
</evidence>
<evidence type="ECO:0000256" key="2">
    <source>
        <dbReference type="ARBA" id="ARBA00023125"/>
    </source>
</evidence>
<organism evidence="5 6">
    <name type="scientific">Siccibacter turicensis</name>
    <dbReference type="NCBI Taxonomy" id="357233"/>
    <lineage>
        <taxon>Bacteria</taxon>
        <taxon>Pseudomonadati</taxon>
        <taxon>Pseudomonadota</taxon>
        <taxon>Gammaproteobacteria</taxon>
        <taxon>Enterobacterales</taxon>
        <taxon>Enterobacteriaceae</taxon>
        <taxon>Siccibacter</taxon>
    </lineage>
</organism>
<evidence type="ECO:0000313" key="5">
    <source>
        <dbReference type="EMBL" id="PSN07620.1"/>
    </source>
</evidence>
<dbReference type="SMART" id="SM00342">
    <property type="entry name" value="HTH_ARAC"/>
    <property type="match status" value="1"/>
</dbReference>
<gene>
    <name evidence="5" type="primary">ramA</name>
    <name evidence="5" type="ORF">C7G83_10870</name>
</gene>
<evidence type="ECO:0000256" key="1">
    <source>
        <dbReference type="ARBA" id="ARBA00023015"/>
    </source>
</evidence>
<accession>A0A2P8VJJ1</accession>
<dbReference type="STRING" id="1388748.GCA_000463155_02152"/>
<dbReference type="InterPro" id="IPR018060">
    <property type="entry name" value="HTH_AraC"/>
</dbReference>
<dbReference type="InterPro" id="IPR058135">
    <property type="entry name" value="RamA_enterobacterales"/>
</dbReference>
<keyword evidence="3" id="KW-0804">Transcription</keyword>